<accession>Q55DV3</accession>
<dbReference type="HOGENOM" id="CLU_3280635_0_0_1"/>
<dbReference type="VEuPathDB" id="AmoebaDB:DDB_G0269516"/>
<dbReference type="PaxDb" id="44689-DDB0190319"/>
<dbReference type="AlphaFoldDB" id="Q55DV3"/>
<dbReference type="EMBL" id="AAFI02000005">
    <property type="protein sequence ID" value="EAL72108.1"/>
    <property type="molecule type" value="Genomic_DNA"/>
</dbReference>
<dbReference type="Proteomes" id="UP000002195">
    <property type="component" value="Unassembled WGS sequence"/>
</dbReference>
<dbReference type="SMR" id="Q55DV3"/>
<organism evidence="1 2">
    <name type="scientific">Dictyostelium discoideum</name>
    <name type="common">Social amoeba</name>
    <dbReference type="NCBI Taxonomy" id="44689"/>
    <lineage>
        <taxon>Eukaryota</taxon>
        <taxon>Amoebozoa</taxon>
        <taxon>Evosea</taxon>
        <taxon>Eumycetozoa</taxon>
        <taxon>Dictyostelia</taxon>
        <taxon>Dictyosteliales</taxon>
        <taxon>Dictyosteliaceae</taxon>
        <taxon>Dictyostelium</taxon>
    </lineage>
</organism>
<dbReference type="KEGG" id="ddi:DDB_G0269516"/>
<name>Q55DV3_DICDI</name>
<gene>
    <name evidence="1" type="ORF">DDB_G0269516</name>
</gene>
<keyword evidence="2" id="KW-1185">Reference proteome</keyword>
<comment type="caution">
    <text evidence="1">The sequence shown here is derived from an EMBL/GenBank/DDBJ whole genome shotgun (WGS) entry which is preliminary data.</text>
</comment>
<dbReference type="GeneID" id="8616976"/>
<dbReference type="InParanoid" id="Q55DV3"/>
<evidence type="ECO:0000313" key="1">
    <source>
        <dbReference type="EMBL" id="EAL72108.1"/>
    </source>
</evidence>
<proteinExistence type="predicted"/>
<dbReference type="dictyBase" id="DDB_G0269516"/>
<reference evidence="1 2" key="1">
    <citation type="journal article" date="2005" name="Nature">
        <title>The genome of the social amoeba Dictyostelium discoideum.</title>
        <authorList>
            <consortium name="The Dictyostelium discoideum Sequencing Consortium"/>
            <person name="Eichinger L."/>
            <person name="Pachebat J.A."/>
            <person name="Glockner G."/>
            <person name="Rajandream M.A."/>
            <person name="Sucgang R."/>
            <person name="Berriman M."/>
            <person name="Song J."/>
            <person name="Olsen R."/>
            <person name="Szafranski K."/>
            <person name="Xu Q."/>
            <person name="Tunggal B."/>
            <person name="Kummerfeld S."/>
            <person name="Madera M."/>
            <person name="Konfortov B.A."/>
            <person name="Rivero F."/>
            <person name="Bankier A.T."/>
            <person name="Lehmann R."/>
            <person name="Hamlin N."/>
            <person name="Davies R."/>
            <person name="Gaudet P."/>
            <person name="Fey P."/>
            <person name="Pilcher K."/>
            <person name="Chen G."/>
            <person name="Saunders D."/>
            <person name="Sodergren E."/>
            <person name="Davis P."/>
            <person name="Kerhornou A."/>
            <person name="Nie X."/>
            <person name="Hall N."/>
            <person name="Anjard C."/>
            <person name="Hemphill L."/>
            <person name="Bason N."/>
            <person name="Farbrother P."/>
            <person name="Desany B."/>
            <person name="Just E."/>
            <person name="Morio T."/>
            <person name="Rost R."/>
            <person name="Churcher C."/>
            <person name="Cooper J."/>
            <person name="Haydock S."/>
            <person name="van Driessche N."/>
            <person name="Cronin A."/>
            <person name="Goodhead I."/>
            <person name="Muzny D."/>
            <person name="Mourier T."/>
            <person name="Pain A."/>
            <person name="Lu M."/>
            <person name="Harper D."/>
            <person name="Lindsay R."/>
            <person name="Hauser H."/>
            <person name="James K."/>
            <person name="Quiles M."/>
            <person name="Madan Babu M."/>
            <person name="Saito T."/>
            <person name="Buchrieser C."/>
            <person name="Wardroper A."/>
            <person name="Felder M."/>
            <person name="Thangavelu M."/>
            <person name="Johnson D."/>
            <person name="Knights A."/>
            <person name="Loulseged H."/>
            <person name="Mungall K."/>
            <person name="Oliver K."/>
            <person name="Price C."/>
            <person name="Quail M.A."/>
            <person name="Urushihara H."/>
            <person name="Hernandez J."/>
            <person name="Rabbinowitsch E."/>
            <person name="Steffen D."/>
            <person name="Sanders M."/>
            <person name="Ma J."/>
            <person name="Kohara Y."/>
            <person name="Sharp S."/>
            <person name="Simmonds M."/>
            <person name="Spiegler S."/>
            <person name="Tivey A."/>
            <person name="Sugano S."/>
            <person name="White B."/>
            <person name="Walker D."/>
            <person name="Woodward J."/>
            <person name="Winckler T."/>
            <person name="Tanaka Y."/>
            <person name="Shaulsky G."/>
            <person name="Schleicher M."/>
            <person name="Weinstock G."/>
            <person name="Rosenthal A."/>
            <person name="Cox E.C."/>
            <person name="Chisholm R.L."/>
            <person name="Gibbs R."/>
            <person name="Loomis W.F."/>
            <person name="Platzer M."/>
            <person name="Kay R.R."/>
            <person name="Williams J."/>
            <person name="Dear P.H."/>
            <person name="Noegel A.A."/>
            <person name="Barrell B."/>
            <person name="Kuspa A."/>
        </authorList>
    </citation>
    <scope>NUCLEOTIDE SEQUENCE [LARGE SCALE GENOMIC DNA]</scope>
    <source>
        <strain evidence="1 2">AX4</strain>
    </source>
</reference>
<dbReference type="RefSeq" id="XP_646028.1">
    <property type="nucleotide sequence ID" value="XM_640936.1"/>
</dbReference>
<protein>
    <submittedName>
        <fullName evidence="1">Uncharacterized protein</fullName>
    </submittedName>
</protein>
<sequence>MPSIIIPRYSASPVSKPNTSNLFHMQSRMAPLKANSHPKVF</sequence>
<evidence type="ECO:0000313" key="2">
    <source>
        <dbReference type="Proteomes" id="UP000002195"/>
    </source>
</evidence>